<evidence type="ECO:0000256" key="5">
    <source>
        <dbReference type="SAM" id="SignalP"/>
    </source>
</evidence>
<dbReference type="AlphaFoldDB" id="A0AAV5E7N6"/>
<keyword evidence="7" id="KW-1185">Reference proteome</keyword>
<gene>
    <name evidence="6" type="primary">gb05360</name>
    <name evidence="6" type="ORF">PR202_gb05360</name>
</gene>
<keyword evidence="3" id="KW-0378">Hydrolase</keyword>
<evidence type="ECO:0000256" key="1">
    <source>
        <dbReference type="ARBA" id="ARBA00008668"/>
    </source>
</evidence>
<organism evidence="6 7">
    <name type="scientific">Eleusine coracana subsp. coracana</name>
    <dbReference type="NCBI Taxonomy" id="191504"/>
    <lineage>
        <taxon>Eukaryota</taxon>
        <taxon>Viridiplantae</taxon>
        <taxon>Streptophyta</taxon>
        <taxon>Embryophyta</taxon>
        <taxon>Tracheophyta</taxon>
        <taxon>Spermatophyta</taxon>
        <taxon>Magnoliopsida</taxon>
        <taxon>Liliopsida</taxon>
        <taxon>Poales</taxon>
        <taxon>Poaceae</taxon>
        <taxon>PACMAD clade</taxon>
        <taxon>Chloridoideae</taxon>
        <taxon>Cynodonteae</taxon>
        <taxon>Eleusininae</taxon>
        <taxon>Eleusine</taxon>
    </lineage>
</organism>
<dbReference type="CDD" id="cd01837">
    <property type="entry name" value="SGNH_plant_lipase_like"/>
    <property type="match status" value="1"/>
</dbReference>
<proteinExistence type="inferred from homology"/>
<protein>
    <recommendedName>
        <fullName evidence="8">GDSL esterase/lipase</fullName>
    </recommendedName>
</protein>
<dbReference type="PANTHER" id="PTHR22835">
    <property type="entry name" value="ZINC FINGER FYVE DOMAIN CONTAINING PROTEIN"/>
    <property type="match status" value="1"/>
</dbReference>
<keyword evidence="2 5" id="KW-0732">Signal</keyword>
<dbReference type="SUPFAM" id="SSF52266">
    <property type="entry name" value="SGNH hydrolase"/>
    <property type="match status" value="1"/>
</dbReference>
<dbReference type="InterPro" id="IPR036514">
    <property type="entry name" value="SGNH_hydro_sf"/>
</dbReference>
<evidence type="ECO:0000313" key="7">
    <source>
        <dbReference type="Proteomes" id="UP001054889"/>
    </source>
</evidence>
<comment type="caution">
    <text evidence="6">The sequence shown here is derived from an EMBL/GenBank/DDBJ whole genome shotgun (WGS) entry which is preliminary data.</text>
</comment>
<evidence type="ECO:0000256" key="3">
    <source>
        <dbReference type="ARBA" id="ARBA00022801"/>
    </source>
</evidence>
<accession>A0AAV5E7N6</accession>
<evidence type="ECO:0000256" key="2">
    <source>
        <dbReference type="ARBA" id="ARBA00022729"/>
    </source>
</evidence>
<reference evidence="6" key="1">
    <citation type="journal article" date="2018" name="DNA Res.">
        <title>Multiple hybrid de novo genome assembly of finger millet, an orphan allotetraploid crop.</title>
        <authorList>
            <person name="Hatakeyama M."/>
            <person name="Aluri S."/>
            <person name="Balachadran M.T."/>
            <person name="Sivarajan S.R."/>
            <person name="Patrignani A."/>
            <person name="Gruter S."/>
            <person name="Poveda L."/>
            <person name="Shimizu-Inatsugi R."/>
            <person name="Baeten J."/>
            <person name="Francoijs K.J."/>
            <person name="Nataraja K.N."/>
            <person name="Reddy Y.A.N."/>
            <person name="Phadnis S."/>
            <person name="Ravikumar R.L."/>
            <person name="Schlapbach R."/>
            <person name="Sreeman S.M."/>
            <person name="Shimizu K.K."/>
        </authorList>
    </citation>
    <scope>NUCLEOTIDE SEQUENCE</scope>
</reference>
<dbReference type="InterPro" id="IPR035669">
    <property type="entry name" value="SGNH_plant_lipase-like"/>
</dbReference>
<sequence>MGSSASDSAGGGRGLLFPAVAAVLALVLVGANPSAACYPRVFSFGDSLADTGNYRFVYVNDTSAPVLRPPYGETFFHRATGRFSDGRILLDFIAEELGLPFVRPYLSGRSAENFAFGANFAVGGATALGPDFFRARGFDMGDQVHLDMEMKWFRELLDLLCPSDLSACSDIMNQSLFMVGEIGGNDYNIPLWSRMPYKTVRTFTPSVIAKISSTITELIELGAKTLVVPGNLPIGCVPSYLTTFKSNKKEDYEPDTGCIGWLNDFSRYHNKLLKKEIKKLRKRHPAVTIIYADYYGAAMEIFLFPNRYGIDYPLVACCGGGGTYGISATAICGYGDYNVCGTPKTYGSWDGTHPTEAAYKAIARGLLQGTYTQPPIFTTTSSCAKLAELGSSAEYKALSDL</sequence>
<keyword evidence="4" id="KW-0325">Glycoprotein</keyword>
<name>A0AAV5E7N6_ELECO</name>
<dbReference type="EMBL" id="BQKI01000073">
    <property type="protein sequence ID" value="GJN18220.1"/>
    <property type="molecule type" value="Genomic_DNA"/>
</dbReference>
<dbReference type="InterPro" id="IPR001087">
    <property type="entry name" value="GDSL"/>
</dbReference>
<dbReference type="Gene3D" id="3.40.50.1110">
    <property type="entry name" value="SGNH hydrolase"/>
    <property type="match status" value="1"/>
</dbReference>
<dbReference type="Pfam" id="PF00657">
    <property type="entry name" value="Lipase_GDSL"/>
    <property type="match status" value="1"/>
</dbReference>
<feature type="signal peptide" evidence="5">
    <location>
        <begin position="1"/>
        <end position="36"/>
    </location>
</feature>
<dbReference type="PANTHER" id="PTHR22835:SF663">
    <property type="entry name" value="LIPASE-LIKE"/>
    <property type="match status" value="1"/>
</dbReference>
<dbReference type="Proteomes" id="UP001054889">
    <property type="component" value="Unassembled WGS sequence"/>
</dbReference>
<reference evidence="6" key="2">
    <citation type="submission" date="2021-12" db="EMBL/GenBank/DDBJ databases">
        <title>Resequencing data analysis of finger millet.</title>
        <authorList>
            <person name="Hatakeyama M."/>
            <person name="Aluri S."/>
            <person name="Balachadran M.T."/>
            <person name="Sivarajan S.R."/>
            <person name="Poveda L."/>
            <person name="Shimizu-Inatsugi R."/>
            <person name="Schlapbach R."/>
            <person name="Sreeman S.M."/>
            <person name="Shimizu K.K."/>
        </authorList>
    </citation>
    <scope>NUCLEOTIDE SEQUENCE</scope>
</reference>
<evidence type="ECO:0000256" key="4">
    <source>
        <dbReference type="ARBA" id="ARBA00023180"/>
    </source>
</evidence>
<comment type="similarity">
    <text evidence="1">Belongs to the 'GDSL' lipolytic enzyme family.</text>
</comment>
<evidence type="ECO:0000313" key="6">
    <source>
        <dbReference type="EMBL" id="GJN18220.1"/>
    </source>
</evidence>
<evidence type="ECO:0008006" key="8">
    <source>
        <dbReference type="Google" id="ProtNLM"/>
    </source>
</evidence>
<feature type="chain" id="PRO_5043652303" description="GDSL esterase/lipase" evidence="5">
    <location>
        <begin position="37"/>
        <end position="401"/>
    </location>
</feature>
<dbReference type="GO" id="GO:0016788">
    <property type="term" value="F:hydrolase activity, acting on ester bonds"/>
    <property type="evidence" value="ECO:0007669"/>
    <property type="project" value="InterPro"/>
</dbReference>